<dbReference type="HOGENOM" id="CLU_517538_0_0_10"/>
<sequence>MELINHCNFSSGWDKLVKECPWSTVFQKREFIATWYAKFNDQTPFMITDWNGESMTGLFTLVEENGKLSYPGNNLAEYQVWLSSSENNDKFIKEALDAIRKDYSLHLKYIPSKTPLEWLNSNGKLKNSIFLKAYSQPIMQCDEVFLEKELKKKNKKEKINRLKRQGKLSFERVTSSKEFRAILPNLIEQNEFRKGAIYGKLAFLEDPRRIDFLSKAFEHNLLHASILKLDEEIIASNVGFISNDTVHLQGLNTHSPFYSKFSPGILHFLMLGIYLSKENYNFFDLTPGGIDGYKSKLATSYSTTHEILMDSVFTTKKNQVKDALKTTAKTLIGNNTKKASQLSKLFTSPIKKNTTENNSEENANIQLIIKGNQINLTSNEPELEGETSSITYQKNSIADLLSFPLNNEKTEFLSDALYRIENGQTFYAIKGGDHLIGTIWYIPRGTKEPDGHKRSQDYMEFSYLTLHLRNNWNVVRLIIKEQELPESLSLFANLIPSKSSLDHQS</sequence>
<feature type="domain" description="BioF2-like acetyltransferase" evidence="1">
    <location>
        <begin position="152"/>
        <end position="294"/>
    </location>
</feature>
<dbReference type="Gene3D" id="3.40.630.30">
    <property type="match status" value="1"/>
</dbReference>
<evidence type="ECO:0000313" key="3">
    <source>
        <dbReference type="Proteomes" id="UP000010796"/>
    </source>
</evidence>
<reference evidence="3" key="1">
    <citation type="submission" date="2012-02" db="EMBL/GenBank/DDBJ databases">
        <title>The complete genome of Echinicola vietnamensis DSM 17526.</title>
        <authorList>
            <person name="Lucas S."/>
            <person name="Copeland A."/>
            <person name="Lapidus A."/>
            <person name="Glavina del Rio T."/>
            <person name="Dalin E."/>
            <person name="Tice H."/>
            <person name="Bruce D."/>
            <person name="Goodwin L."/>
            <person name="Pitluck S."/>
            <person name="Peters L."/>
            <person name="Ovchinnikova G."/>
            <person name="Teshima H."/>
            <person name="Kyrpides N."/>
            <person name="Mavromatis K."/>
            <person name="Ivanova N."/>
            <person name="Brettin T."/>
            <person name="Detter J.C."/>
            <person name="Han C."/>
            <person name="Larimer F."/>
            <person name="Land M."/>
            <person name="Hauser L."/>
            <person name="Markowitz V."/>
            <person name="Cheng J.-F."/>
            <person name="Hugenholtz P."/>
            <person name="Woyke T."/>
            <person name="Wu D."/>
            <person name="Brambilla E."/>
            <person name="Klenk H.-P."/>
            <person name="Eisen J.A."/>
        </authorList>
    </citation>
    <scope>NUCLEOTIDE SEQUENCE [LARGE SCALE GENOMIC DNA]</scope>
    <source>
        <strain evidence="3">DSM 17526 / LMG 23754 / KMM 6221</strain>
    </source>
</reference>
<gene>
    <name evidence="2" type="ordered locus">Echvi_2969</name>
</gene>
<dbReference type="Proteomes" id="UP000010796">
    <property type="component" value="Chromosome"/>
</dbReference>
<dbReference type="InterPro" id="IPR038740">
    <property type="entry name" value="BioF2-like_GNAT_dom"/>
</dbReference>
<dbReference type="STRING" id="926556.Echvi_2969"/>
<dbReference type="EMBL" id="CP003346">
    <property type="protein sequence ID" value="AGA79207.1"/>
    <property type="molecule type" value="Genomic_DNA"/>
</dbReference>
<accession>L0G0Y2</accession>
<evidence type="ECO:0000313" key="2">
    <source>
        <dbReference type="EMBL" id="AGA79207.1"/>
    </source>
</evidence>
<organism evidence="2 3">
    <name type="scientific">Echinicola vietnamensis (strain DSM 17526 / LMG 23754 / KMM 6221)</name>
    <dbReference type="NCBI Taxonomy" id="926556"/>
    <lineage>
        <taxon>Bacteria</taxon>
        <taxon>Pseudomonadati</taxon>
        <taxon>Bacteroidota</taxon>
        <taxon>Cytophagia</taxon>
        <taxon>Cytophagales</taxon>
        <taxon>Cyclobacteriaceae</taxon>
        <taxon>Echinicola</taxon>
    </lineage>
</organism>
<dbReference type="AlphaFoldDB" id="L0G0Y2"/>
<keyword evidence="3" id="KW-1185">Reference proteome</keyword>
<name>L0G0Y2_ECHVK</name>
<dbReference type="SUPFAM" id="SSF55729">
    <property type="entry name" value="Acyl-CoA N-acyltransferases (Nat)"/>
    <property type="match status" value="1"/>
</dbReference>
<protein>
    <recommendedName>
        <fullName evidence="1">BioF2-like acetyltransferase domain-containing protein</fullName>
    </recommendedName>
</protein>
<dbReference type="InterPro" id="IPR016181">
    <property type="entry name" value="Acyl_CoA_acyltransferase"/>
</dbReference>
<dbReference type="eggNOG" id="COG5653">
    <property type="taxonomic scope" value="Bacteria"/>
</dbReference>
<proteinExistence type="predicted"/>
<dbReference type="Pfam" id="PF13480">
    <property type="entry name" value="Acetyltransf_6"/>
    <property type="match status" value="1"/>
</dbReference>
<dbReference type="KEGG" id="evi:Echvi_2969"/>
<evidence type="ECO:0000259" key="1">
    <source>
        <dbReference type="Pfam" id="PF13480"/>
    </source>
</evidence>